<accession>A0A9P6QVF9</accession>
<evidence type="ECO:0000313" key="2">
    <source>
        <dbReference type="EMBL" id="KAG0295827.1"/>
    </source>
</evidence>
<feature type="signal peptide" evidence="1">
    <location>
        <begin position="1"/>
        <end position="23"/>
    </location>
</feature>
<keyword evidence="1" id="KW-0732">Signal</keyword>
<sequence length="141" mass="15089">MRLEPLLLAATSISLVALTSIQAYNVLNQTGSGGNPDLVFIKTSNTPSGRVEVHIASGSSNYQQRIVEVPTTFANENDGTWLMTPSGSGGKPDLVFIKTSNTPSGRVEVHIASGSSNYQQRIVEVPTTFVNENDGTWCMSD</sequence>
<feature type="chain" id="PRO_5040182869" evidence="1">
    <location>
        <begin position="24"/>
        <end position="141"/>
    </location>
</feature>
<name>A0A9P6QVF9_9FUNG</name>
<gene>
    <name evidence="2" type="ORF">BGZ97_004727</name>
</gene>
<dbReference type="OrthoDB" id="674604at2759"/>
<organism evidence="2 3">
    <name type="scientific">Linnemannia gamsii</name>
    <dbReference type="NCBI Taxonomy" id="64522"/>
    <lineage>
        <taxon>Eukaryota</taxon>
        <taxon>Fungi</taxon>
        <taxon>Fungi incertae sedis</taxon>
        <taxon>Mucoromycota</taxon>
        <taxon>Mortierellomycotina</taxon>
        <taxon>Mortierellomycetes</taxon>
        <taxon>Mortierellales</taxon>
        <taxon>Mortierellaceae</taxon>
        <taxon>Linnemannia</taxon>
    </lineage>
</organism>
<protein>
    <submittedName>
        <fullName evidence="2">Uncharacterized protein</fullName>
    </submittedName>
</protein>
<dbReference type="EMBL" id="JAAAIN010002200">
    <property type="protein sequence ID" value="KAG0295827.1"/>
    <property type="molecule type" value="Genomic_DNA"/>
</dbReference>
<reference evidence="2" key="1">
    <citation type="journal article" date="2020" name="Fungal Divers.">
        <title>Resolving the Mortierellaceae phylogeny through synthesis of multi-gene phylogenetics and phylogenomics.</title>
        <authorList>
            <person name="Vandepol N."/>
            <person name="Liber J."/>
            <person name="Desiro A."/>
            <person name="Na H."/>
            <person name="Kennedy M."/>
            <person name="Barry K."/>
            <person name="Grigoriev I.V."/>
            <person name="Miller A.N."/>
            <person name="O'Donnell K."/>
            <person name="Stajich J.E."/>
            <person name="Bonito G."/>
        </authorList>
    </citation>
    <scope>NUCLEOTIDE SEQUENCE</scope>
    <source>
        <strain evidence="2">NVP60</strain>
    </source>
</reference>
<dbReference type="AlphaFoldDB" id="A0A9P6QVF9"/>
<evidence type="ECO:0000313" key="3">
    <source>
        <dbReference type="Proteomes" id="UP000823405"/>
    </source>
</evidence>
<evidence type="ECO:0000256" key="1">
    <source>
        <dbReference type="SAM" id="SignalP"/>
    </source>
</evidence>
<dbReference type="Proteomes" id="UP000823405">
    <property type="component" value="Unassembled WGS sequence"/>
</dbReference>
<proteinExistence type="predicted"/>
<comment type="caution">
    <text evidence="2">The sequence shown here is derived from an EMBL/GenBank/DDBJ whole genome shotgun (WGS) entry which is preliminary data.</text>
</comment>
<keyword evidence="3" id="KW-1185">Reference proteome</keyword>